<evidence type="ECO:0000256" key="4">
    <source>
        <dbReference type="ARBA" id="ARBA00008442"/>
    </source>
</evidence>
<dbReference type="PANTHER" id="PTHR23240:SF26">
    <property type="entry name" value="5' EXONUCLEASE APOLLO"/>
    <property type="match status" value="1"/>
</dbReference>
<proteinExistence type="inferred from homology"/>
<dbReference type="GO" id="GO:0035312">
    <property type="term" value="F:5'-3' DNA exonuclease activity"/>
    <property type="evidence" value="ECO:0007669"/>
    <property type="project" value="TreeGrafter"/>
</dbReference>
<dbReference type="PANTHER" id="PTHR23240">
    <property type="entry name" value="DNA CROSS-LINK REPAIR PROTEIN PSO2/SNM1-RELATED"/>
    <property type="match status" value="1"/>
</dbReference>
<comment type="catalytic activity">
    <reaction evidence="1">
        <text>a beta-lactam + H2O = a substituted beta-amino acid</text>
        <dbReference type="Rhea" id="RHEA:20401"/>
        <dbReference type="ChEBI" id="CHEBI:15377"/>
        <dbReference type="ChEBI" id="CHEBI:35627"/>
        <dbReference type="ChEBI" id="CHEBI:140347"/>
        <dbReference type="EC" id="3.5.2.6"/>
    </reaction>
</comment>
<evidence type="ECO:0000259" key="19">
    <source>
        <dbReference type="Pfam" id="PF07522"/>
    </source>
</evidence>
<dbReference type="Gene3D" id="3.40.50.12650">
    <property type="match status" value="1"/>
</dbReference>
<keyword evidence="14" id="KW-0539">Nucleus</keyword>
<sequence length="1055" mass="119202">MAGSPLKLDDRLAYAAKYDSKKLYSYLRRYFDIIGQVHSVIHTKQGSVFVRLWNGTVPAKNATRTVITKLFRVEDCVIGKHISPPLLAISEATERLGEGAIYDISVYEEYIKPAEALKSGDYVVISNIHYYSQISQPADCLTIHARGQFYNRGVVKIPSDCQNQHYLEVKQRIESLISQNVHHKDLNETAEVKERSDVENQPNPPRFETNYEEQPNPVDQANIVKIVSTTVENEIFIEEDDQCFEDIPRHKAILIGENFISVDLLGKRDGCSYHFLTHAHSDHCSGVNIGWTTPIHCSKATSKLLPILTMSKKKKGVDPAYLQALEVGKTHKMKGFEVTVLEANHCIGAVMFLFQGPLIPGGAVLCTGDFRADDMLIRRFGADPSFDLLAETHLSAVYLDNTYLDDSPTDHFITREEAVGVLLKEIRKYPYHKIILPMHKLGREDLLELLHDKLGEPISLYDIRENCATKLELHMMIDERRKSPRKSIDNKKTAIEEPRIRVVQRNSAAIRKELSREDKEFIIFDITMKTGTLPLSEEELKSTYHIGYSDHSSKSEILNFMQHLSFDAVFPISAPMSPFSKQELMELNRNLPSLNKTTKINVQKKQKTMTEVVTISLENEDPEEDVRIEEDTENRSTVEREQVQPVDSGNSDYLSNKEVMEVSQRLSRRIEDVYKEIRLEPQPVQCLPAARLSGYEGSLQGFRQPQSLREAIAFIFAPDPVKPAISNGFDMNIVAPPPFIEPESANDSYNSEPLFSTDNEPQASRRFRGKMRRELPFILVFLNCFVLLISAIQEDEIAKSFVLNETTFAAYNSSDSPCRIECADAETMASASFDDFQKIWMVNDSDSFDANTMIFINGNRSLEFAVLNAEDSGSYKCCVRALDLAYQSFVCYFTQITVIEDLPAELNSTEAPLPPAWNFQVPEGGFLNGQQEHTYFLRLFEESNLTDIACTVNGIIGHVKTNNAFPFPTNNDMLIRDFNTTLHTGVYVCNGTIQAGNETETASTTFTVRESLEQNEGAVMLDDAFVHKVLAQADEDSSAANRAFLALSFIFLMLQ</sequence>
<dbReference type="InterPro" id="IPR011084">
    <property type="entry name" value="DRMBL"/>
</dbReference>
<evidence type="ECO:0000259" key="20">
    <source>
        <dbReference type="Pfam" id="PF16686"/>
    </source>
</evidence>
<dbReference type="GO" id="GO:0000723">
    <property type="term" value="P:telomere maintenance"/>
    <property type="evidence" value="ECO:0007669"/>
    <property type="project" value="TreeGrafter"/>
</dbReference>
<evidence type="ECO:0000313" key="21">
    <source>
        <dbReference type="EMBL" id="CAD6197220.1"/>
    </source>
</evidence>
<evidence type="ECO:0000256" key="1">
    <source>
        <dbReference type="ARBA" id="ARBA00001526"/>
    </source>
</evidence>
<organism evidence="21 22">
    <name type="scientific">Caenorhabditis auriculariae</name>
    <dbReference type="NCBI Taxonomy" id="2777116"/>
    <lineage>
        <taxon>Eukaryota</taxon>
        <taxon>Metazoa</taxon>
        <taxon>Ecdysozoa</taxon>
        <taxon>Nematoda</taxon>
        <taxon>Chromadorea</taxon>
        <taxon>Rhabditida</taxon>
        <taxon>Rhabditina</taxon>
        <taxon>Rhabditomorpha</taxon>
        <taxon>Rhabditoidea</taxon>
        <taxon>Rhabditidae</taxon>
        <taxon>Peloderinae</taxon>
        <taxon>Caenorhabditis</taxon>
    </lineage>
</organism>
<evidence type="ECO:0000256" key="9">
    <source>
        <dbReference type="ARBA" id="ARBA00022763"/>
    </source>
</evidence>
<feature type="region of interest" description="Disordered" evidence="18">
    <location>
        <begin position="623"/>
        <end position="653"/>
    </location>
</feature>
<dbReference type="SUPFAM" id="SSF56281">
    <property type="entry name" value="Metallo-hydrolase/oxidoreductase"/>
    <property type="match status" value="1"/>
</dbReference>
<keyword evidence="9" id="KW-0227">DNA damage</keyword>
<protein>
    <recommendedName>
        <fullName evidence="15">5' exonuclease Apollo</fullName>
        <ecNumber evidence="6">3.5.2.6</ecNumber>
    </recommendedName>
    <alternativeName>
        <fullName evidence="16">DNA cross-link repair 1B protein</fullName>
    </alternativeName>
    <alternativeName>
        <fullName evidence="17">SNM1 homolog B</fullName>
    </alternativeName>
</protein>
<feature type="compositionally biased region" description="Basic and acidic residues" evidence="18">
    <location>
        <begin position="187"/>
        <end position="198"/>
    </location>
</feature>
<dbReference type="Proteomes" id="UP000835052">
    <property type="component" value="Unassembled WGS sequence"/>
</dbReference>
<gene>
    <name evidence="21" type="ORF">CAUJ_LOCUS13129</name>
</gene>
<reference evidence="21" key="1">
    <citation type="submission" date="2020-10" db="EMBL/GenBank/DDBJ databases">
        <authorList>
            <person name="Kikuchi T."/>
        </authorList>
    </citation>
    <scope>NUCLEOTIDE SEQUENCE</scope>
    <source>
        <strain evidence="21">NKZ352</strain>
    </source>
</reference>
<dbReference type="EMBL" id="CAJGYM010000088">
    <property type="protein sequence ID" value="CAD6197220.1"/>
    <property type="molecule type" value="Genomic_DNA"/>
</dbReference>
<comment type="similarity">
    <text evidence="4">Belongs to the telombin family.</text>
</comment>
<evidence type="ECO:0000256" key="16">
    <source>
        <dbReference type="ARBA" id="ARBA00041693"/>
    </source>
</evidence>
<evidence type="ECO:0000256" key="2">
    <source>
        <dbReference type="ARBA" id="ARBA00004123"/>
    </source>
</evidence>
<evidence type="ECO:0000256" key="14">
    <source>
        <dbReference type="ARBA" id="ARBA00023242"/>
    </source>
</evidence>
<dbReference type="GO" id="GO:0008800">
    <property type="term" value="F:beta-lactamase activity"/>
    <property type="evidence" value="ECO:0007669"/>
    <property type="project" value="UniProtKB-EC"/>
</dbReference>
<evidence type="ECO:0000256" key="5">
    <source>
        <dbReference type="ARBA" id="ARBA00010304"/>
    </source>
</evidence>
<evidence type="ECO:0000313" key="22">
    <source>
        <dbReference type="Proteomes" id="UP000835052"/>
    </source>
</evidence>
<dbReference type="InterPro" id="IPR012340">
    <property type="entry name" value="NA-bd_OB-fold"/>
</dbReference>
<dbReference type="OrthoDB" id="262529at2759"/>
<dbReference type="GO" id="GO:0036297">
    <property type="term" value="P:interstrand cross-link repair"/>
    <property type="evidence" value="ECO:0007669"/>
    <property type="project" value="TreeGrafter"/>
</dbReference>
<dbReference type="InterPro" id="IPR036866">
    <property type="entry name" value="RibonucZ/Hydroxyglut_hydro"/>
</dbReference>
<dbReference type="Pfam" id="PF16686">
    <property type="entry name" value="POT1PC"/>
    <property type="match status" value="1"/>
</dbReference>
<keyword evidence="7" id="KW-0158">Chromosome</keyword>
<name>A0A8S1HVW8_9PELO</name>
<evidence type="ECO:0000256" key="13">
    <source>
        <dbReference type="ARBA" id="ARBA00023204"/>
    </source>
</evidence>
<comment type="caution">
    <text evidence="21">The sequence shown here is derived from an EMBL/GenBank/DDBJ whole genome shotgun (WGS) entry which is preliminary data.</text>
</comment>
<evidence type="ECO:0000256" key="3">
    <source>
        <dbReference type="ARBA" id="ARBA00004574"/>
    </source>
</evidence>
<comment type="subcellular location">
    <subcellularLocation>
        <location evidence="3">Chromosome</location>
        <location evidence="3">Telomere</location>
    </subcellularLocation>
    <subcellularLocation>
        <location evidence="2">Nucleus</location>
    </subcellularLocation>
</comment>
<evidence type="ECO:0000256" key="15">
    <source>
        <dbReference type="ARBA" id="ARBA00039555"/>
    </source>
</evidence>
<dbReference type="Gene3D" id="2.40.50.140">
    <property type="entry name" value="Nucleic acid-binding proteins"/>
    <property type="match status" value="1"/>
</dbReference>
<feature type="domain" description="DNA repair metallo-beta-lactamase" evidence="19">
    <location>
        <begin position="539"/>
        <end position="571"/>
    </location>
</feature>
<evidence type="ECO:0000256" key="18">
    <source>
        <dbReference type="SAM" id="MobiDB-lite"/>
    </source>
</evidence>
<evidence type="ECO:0000256" key="7">
    <source>
        <dbReference type="ARBA" id="ARBA00022454"/>
    </source>
</evidence>
<keyword evidence="22" id="KW-1185">Reference proteome</keyword>
<dbReference type="AlphaFoldDB" id="A0A8S1HVW8"/>
<comment type="similarity">
    <text evidence="5">Belongs to the DNA repair metallo-beta-lactamase (DRMBL) family.</text>
</comment>
<evidence type="ECO:0000256" key="8">
    <source>
        <dbReference type="ARBA" id="ARBA00022722"/>
    </source>
</evidence>
<dbReference type="SUPFAM" id="SSF50249">
    <property type="entry name" value="Nucleic acid-binding proteins"/>
    <property type="match status" value="1"/>
</dbReference>
<keyword evidence="12" id="KW-0238">DNA-binding</keyword>
<keyword evidence="8" id="KW-0540">Nuclease</keyword>
<dbReference type="GO" id="GO:0043047">
    <property type="term" value="F:single-stranded telomeric DNA binding"/>
    <property type="evidence" value="ECO:0007669"/>
    <property type="project" value="InterPro"/>
</dbReference>
<evidence type="ECO:0000256" key="10">
    <source>
        <dbReference type="ARBA" id="ARBA00022801"/>
    </source>
</evidence>
<dbReference type="EC" id="3.5.2.6" evidence="6"/>
<feature type="compositionally biased region" description="Basic and acidic residues" evidence="18">
    <location>
        <begin position="633"/>
        <end position="642"/>
    </location>
</feature>
<evidence type="ECO:0000256" key="11">
    <source>
        <dbReference type="ARBA" id="ARBA00022895"/>
    </source>
</evidence>
<dbReference type="Pfam" id="PF07522">
    <property type="entry name" value="DRMBL"/>
    <property type="match status" value="1"/>
</dbReference>
<feature type="region of interest" description="Disordered" evidence="18">
    <location>
        <begin position="187"/>
        <end position="213"/>
    </location>
</feature>
<dbReference type="GO" id="GO:0006303">
    <property type="term" value="P:double-strand break repair via nonhomologous end joining"/>
    <property type="evidence" value="ECO:0007669"/>
    <property type="project" value="TreeGrafter"/>
</dbReference>
<feature type="domain" description="Protection of telomeres protein 1 ssDNA-binding" evidence="20">
    <location>
        <begin position="28"/>
        <end position="176"/>
    </location>
</feature>
<accession>A0A8S1HVW8</accession>
<feature type="compositionally biased region" description="Acidic residues" evidence="18">
    <location>
        <begin position="623"/>
        <end position="632"/>
    </location>
</feature>
<evidence type="ECO:0000256" key="17">
    <source>
        <dbReference type="ARBA" id="ARBA00042738"/>
    </source>
</evidence>
<dbReference type="Gene3D" id="3.60.15.10">
    <property type="entry name" value="Ribonuclease Z/Hydroxyacylglutathione hydrolase-like"/>
    <property type="match status" value="1"/>
</dbReference>
<keyword evidence="11" id="KW-0779">Telomere</keyword>
<dbReference type="GO" id="GO:0003684">
    <property type="term" value="F:damaged DNA binding"/>
    <property type="evidence" value="ECO:0007669"/>
    <property type="project" value="TreeGrafter"/>
</dbReference>
<dbReference type="GO" id="GO:0000781">
    <property type="term" value="C:chromosome, telomeric region"/>
    <property type="evidence" value="ECO:0007669"/>
    <property type="project" value="UniProtKB-SubCell"/>
</dbReference>
<keyword evidence="10" id="KW-0378">Hydrolase</keyword>
<dbReference type="GO" id="GO:0005634">
    <property type="term" value="C:nucleus"/>
    <property type="evidence" value="ECO:0007669"/>
    <property type="project" value="UniProtKB-SubCell"/>
</dbReference>
<dbReference type="InterPro" id="IPR032042">
    <property type="entry name" value="POT1PC"/>
</dbReference>
<keyword evidence="13" id="KW-0234">DNA repair</keyword>
<evidence type="ECO:0000256" key="6">
    <source>
        <dbReference type="ARBA" id="ARBA00012865"/>
    </source>
</evidence>
<evidence type="ECO:0000256" key="12">
    <source>
        <dbReference type="ARBA" id="ARBA00023125"/>
    </source>
</evidence>